<keyword evidence="1" id="KW-1133">Transmembrane helix</keyword>
<sequence length="76" mass="8614">MCAGAVVLTDCVFWFIIYPFLSAKDFTLDFVSIYTTPLGFFASVEMYIWWQVGRFGRGRGGSKRTGPIEVNLSKFT</sequence>
<proteinExistence type="predicted"/>
<protein>
    <submittedName>
        <fullName evidence="2">Uncharacterized protein</fullName>
    </submittedName>
</protein>
<keyword evidence="1" id="KW-0472">Membrane</keyword>
<evidence type="ECO:0000313" key="2">
    <source>
        <dbReference type="EMBL" id="KAB5537537.1"/>
    </source>
</evidence>
<keyword evidence="1" id="KW-0812">Transmembrane</keyword>
<accession>A0A5N5L467</accession>
<comment type="caution">
    <text evidence="2">The sequence shown here is derived from an EMBL/GenBank/DDBJ whole genome shotgun (WGS) entry which is preliminary data.</text>
</comment>
<organism evidence="2 3">
    <name type="scientific">Salix brachista</name>
    <dbReference type="NCBI Taxonomy" id="2182728"/>
    <lineage>
        <taxon>Eukaryota</taxon>
        <taxon>Viridiplantae</taxon>
        <taxon>Streptophyta</taxon>
        <taxon>Embryophyta</taxon>
        <taxon>Tracheophyta</taxon>
        <taxon>Spermatophyta</taxon>
        <taxon>Magnoliopsida</taxon>
        <taxon>eudicotyledons</taxon>
        <taxon>Gunneridae</taxon>
        <taxon>Pentapetalae</taxon>
        <taxon>rosids</taxon>
        <taxon>fabids</taxon>
        <taxon>Malpighiales</taxon>
        <taxon>Salicaceae</taxon>
        <taxon>Saliceae</taxon>
        <taxon>Salix</taxon>
    </lineage>
</organism>
<gene>
    <name evidence="2" type="ORF">DKX38_015070</name>
</gene>
<evidence type="ECO:0000313" key="3">
    <source>
        <dbReference type="Proteomes" id="UP000326939"/>
    </source>
</evidence>
<feature type="transmembrane region" description="Helical" evidence="1">
    <location>
        <begin position="31"/>
        <end position="50"/>
    </location>
</feature>
<dbReference type="AlphaFoldDB" id="A0A5N5L467"/>
<dbReference type="Proteomes" id="UP000326939">
    <property type="component" value="Chromosome 10"/>
</dbReference>
<reference evidence="3" key="1">
    <citation type="journal article" date="2019" name="Gigascience">
        <title>De novo genome assembly of the endangered Acer yangbiense, a plant species with extremely small populations endemic to Yunnan Province, China.</title>
        <authorList>
            <person name="Yang J."/>
            <person name="Wariss H.M."/>
            <person name="Tao L."/>
            <person name="Zhang R."/>
            <person name="Yun Q."/>
            <person name="Hollingsworth P."/>
            <person name="Dao Z."/>
            <person name="Luo G."/>
            <person name="Guo H."/>
            <person name="Ma Y."/>
            <person name="Sun W."/>
        </authorList>
    </citation>
    <scope>NUCLEOTIDE SEQUENCE [LARGE SCALE GENOMIC DNA]</scope>
    <source>
        <strain evidence="3">cv. br00</strain>
    </source>
</reference>
<keyword evidence="3" id="KW-1185">Reference proteome</keyword>
<evidence type="ECO:0000256" key="1">
    <source>
        <dbReference type="SAM" id="Phobius"/>
    </source>
</evidence>
<dbReference type="EMBL" id="VDCV01000010">
    <property type="protein sequence ID" value="KAB5537537.1"/>
    <property type="molecule type" value="Genomic_DNA"/>
</dbReference>
<name>A0A5N5L467_9ROSI</name>